<evidence type="ECO:0000256" key="1">
    <source>
        <dbReference type="ARBA" id="ARBA00006620"/>
    </source>
</evidence>
<dbReference type="InterPro" id="IPR012933">
    <property type="entry name" value="HicA_mRNA_interferase"/>
</dbReference>
<dbReference type="GO" id="GO:0016787">
    <property type="term" value="F:hydrolase activity"/>
    <property type="evidence" value="ECO:0007669"/>
    <property type="project" value="UniProtKB-KW"/>
</dbReference>
<keyword evidence="5" id="KW-0378">Hydrolase</keyword>
<evidence type="ECO:0000256" key="6">
    <source>
        <dbReference type="ARBA" id="ARBA00022884"/>
    </source>
</evidence>
<gene>
    <name evidence="8" type="ORF">GTC17253_18400</name>
</gene>
<proteinExistence type="inferred from homology"/>
<dbReference type="GO" id="GO:0004519">
    <property type="term" value="F:endonuclease activity"/>
    <property type="evidence" value="ECO:0007669"/>
    <property type="project" value="UniProtKB-KW"/>
</dbReference>
<dbReference type="Gene3D" id="3.30.920.30">
    <property type="entry name" value="Hypothetical protein"/>
    <property type="match status" value="1"/>
</dbReference>
<accession>A0AB33IQU7</accession>
<evidence type="ECO:0008006" key="9">
    <source>
        <dbReference type="Google" id="ProtNLM"/>
    </source>
</evidence>
<keyword evidence="4" id="KW-0255">Endonuclease</keyword>
<keyword evidence="3" id="KW-0540">Nuclease</keyword>
<evidence type="ECO:0000256" key="2">
    <source>
        <dbReference type="ARBA" id="ARBA00022649"/>
    </source>
</evidence>
<evidence type="ECO:0000256" key="3">
    <source>
        <dbReference type="ARBA" id="ARBA00022722"/>
    </source>
</evidence>
<keyword evidence="7" id="KW-0346">Stress response</keyword>
<evidence type="ECO:0000313" key="8">
    <source>
        <dbReference type="EMBL" id="BFO71874.1"/>
    </source>
</evidence>
<organism evidence="8">
    <name type="scientific">Prevotella sp. GTC17253</name>
    <dbReference type="NCBI Taxonomy" id="3236793"/>
    <lineage>
        <taxon>Bacteria</taxon>
        <taxon>Pseudomonadati</taxon>
        <taxon>Bacteroidota</taxon>
        <taxon>Bacteroidia</taxon>
        <taxon>Bacteroidales</taxon>
        <taxon>Prevotellaceae</taxon>
        <taxon>Prevotella</taxon>
    </lineage>
</organism>
<protein>
    <recommendedName>
        <fullName evidence="9">Type II toxin-antitoxin system HicA family toxin</fullName>
    </recommendedName>
</protein>
<keyword evidence="2" id="KW-1277">Toxin-antitoxin system</keyword>
<comment type="similarity">
    <text evidence="1">Belongs to the HicA mRNA interferase family.</text>
</comment>
<evidence type="ECO:0000256" key="4">
    <source>
        <dbReference type="ARBA" id="ARBA00022759"/>
    </source>
</evidence>
<evidence type="ECO:0000256" key="5">
    <source>
        <dbReference type="ARBA" id="ARBA00022801"/>
    </source>
</evidence>
<dbReference type="SUPFAM" id="SSF54786">
    <property type="entry name" value="YcfA/nrd intein domain"/>
    <property type="match status" value="1"/>
</dbReference>
<keyword evidence="6" id="KW-0694">RNA-binding</keyword>
<dbReference type="GO" id="GO:0003729">
    <property type="term" value="F:mRNA binding"/>
    <property type="evidence" value="ECO:0007669"/>
    <property type="project" value="InterPro"/>
</dbReference>
<evidence type="ECO:0000256" key="7">
    <source>
        <dbReference type="ARBA" id="ARBA00023016"/>
    </source>
</evidence>
<dbReference type="Pfam" id="PF07927">
    <property type="entry name" value="HicA_toxin"/>
    <property type="match status" value="1"/>
</dbReference>
<dbReference type="AlphaFoldDB" id="A0AB33IQU7"/>
<name>A0AB33IQU7_9BACT</name>
<reference evidence="8" key="1">
    <citation type="submission" date="2024-07" db="EMBL/GenBank/DDBJ databases">
        <title>Complete genome sequence of Prevotella sp. YM-2024 GTC17253.</title>
        <authorList>
            <person name="Hayashi M."/>
            <person name="Muto Y."/>
            <person name="Tanaka K."/>
            <person name="Niwa H."/>
        </authorList>
    </citation>
    <scope>NUCLEOTIDE SEQUENCE</scope>
    <source>
        <strain evidence="8">GTC17253</strain>
    </source>
</reference>
<sequence length="59" mass="6868">MKSSELHRRFIKAGYRFDHAEGSHYFYIKDGVLTEPIPYHGSHEMGKGLTNKLIRKYGV</sequence>
<dbReference type="EMBL" id="AP035785">
    <property type="protein sequence ID" value="BFO71874.1"/>
    <property type="molecule type" value="Genomic_DNA"/>
</dbReference>
<dbReference type="InterPro" id="IPR038570">
    <property type="entry name" value="HicA_sf"/>
</dbReference>